<dbReference type="RefSeq" id="XP_038068569.1">
    <property type="nucleotide sequence ID" value="XM_038212641.1"/>
</dbReference>
<comment type="pathway">
    <text evidence="2">Lipid metabolism; phospholipid metabolism.</text>
</comment>
<dbReference type="OrthoDB" id="7663182at2759"/>
<keyword evidence="6 11" id="KW-1133">Transmembrane helix</keyword>
<keyword evidence="5 11" id="KW-0812">Transmembrane</keyword>
<feature type="transmembrane region" description="Helical" evidence="11">
    <location>
        <begin position="75"/>
        <end position="98"/>
    </location>
</feature>
<dbReference type="GO" id="GO:0006661">
    <property type="term" value="P:phosphatidylinositol biosynthetic process"/>
    <property type="evidence" value="ECO:0007669"/>
    <property type="project" value="TreeGrafter"/>
</dbReference>
<evidence type="ECO:0000256" key="8">
    <source>
        <dbReference type="ARBA" id="ARBA00023315"/>
    </source>
</evidence>
<dbReference type="Proteomes" id="UP000887568">
    <property type="component" value="Unplaced"/>
</dbReference>
<dbReference type="GO" id="GO:0071617">
    <property type="term" value="F:lysophospholipid acyltransferase activity"/>
    <property type="evidence" value="ECO:0007669"/>
    <property type="project" value="TreeGrafter"/>
</dbReference>
<feature type="transmembrane region" description="Helical" evidence="11">
    <location>
        <begin position="407"/>
        <end position="424"/>
    </location>
</feature>
<evidence type="ECO:0000313" key="12">
    <source>
        <dbReference type="EnsemblMetazoa" id="XP_038068569.1"/>
    </source>
</evidence>
<comment type="pathway">
    <text evidence="9">Phospholipid metabolism.</text>
</comment>
<organism evidence="12 13">
    <name type="scientific">Patiria miniata</name>
    <name type="common">Bat star</name>
    <name type="synonym">Asterina miniata</name>
    <dbReference type="NCBI Taxonomy" id="46514"/>
    <lineage>
        <taxon>Eukaryota</taxon>
        <taxon>Metazoa</taxon>
        <taxon>Echinodermata</taxon>
        <taxon>Eleutherozoa</taxon>
        <taxon>Asterozoa</taxon>
        <taxon>Asteroidea</taxon>
        <taxon>Valvatacea</taxon>
        <taxon>Valvatida</taxon>
        <taxon>Asterinidae</taxon>
        <taxon>Patiria</taxon>
    </lineage>
</organism>
<feature type="transmembrane region" description="Helical" evidence="11">
    <location>
        <begin position="6"/>
        <end position="22"/>
    </location>
</feature>
<evidence type="ECO:0000256" key="3">
    <source>
        <dbReference type="ARBA" id="ARBA00010323"/>
    </source>
</evidence>
<comment type="subcellular location">
    <subcellularLocation>
        <location evidence="1">Membrane</location>
        <topology evidence="1">Multi-pass membrane protein</topology>
    </subcellularLocation>
</comment>
<evidence type="ECO:0000256" key="7">
    <source>
        <dbReference type="ARBA" id="ARBA00023136"/>
    </source>
</evidence>
<dbReference type="GeneID" id="119737966"/>
<comment type="similarity">
    <text evidence="3">Belongs to the membrane-bound acyltransferase family.</text>
</comment>
<feature type="transmembrane region" description="Helical" evidence="11">
    <location>
        <begin position="430"/>
        <end position="448"/>
    </location>
</feature>
<feature type="transmembrane region" description="Helical" evidence="11">
    <location>
        <begin position="205"/>
        <end position="222"/>
    </location>
</feature>
<keyword evidence="7 11" id="KW-0472">Membrane</keyword>
<proteinExistence type="inferred from homology"/>
<accession>A0A914AYG6</accession>
<dbReference type="AlphaFoldDB" id="A0A914AYG6"/>
<dbReference type="InterPro" id="IPR049941">
    <property type="entry name" value="LPLAT_7/PORCN-like"/>
</dbReference>
<dbReference type="GO" id="GO:0030258">
    <property type="term" value="P:lipid modification"/>
    <property type="evidence" value="ECO:0007669"/>
    <property type="project" value="TreeGrafter"/>
</dbReference>
<protein>
    <recommendedName>
        <fullName evidence="10">Lysophospholipid acyltransferase 7</fullName>
    </recommendedName>
</protein>
<dbReference type="PANTHER" id="PTHR13906">
    <property type="entry name" value="PORCUPINE"/>
    <property type="match status" value="1"/>
</dbReference>
<dbReference type="GO" id="GO:0044233">
    <property type="term" value="C:mitochondria-associated endoplasmic reticulum membrane contact site"/>
    <property type="evidence" value="ECO:0007669"/>
    <property type="project" value="TreeGrafter"/>
</dbReference>
<dbReference type="PANTHER" id="PTHR13906:SF16">
    <property type="entry name" value="LYSOPHOSPHOLIPID ACYLTRANSFERASE 7"/>
    <property type="match status" value="1"/>
</dbReference>
<dbReference type="InterPro" id="IPR004299">
    <property type="entry name" value="MBOAT_fam"/>
</dbReference>
<keyword evidence="8" id="KW-0012">Acyltransferase</keyword>
<dbReference type="Pfam" id="PF03062">
    <property type="entry name" value="MBOAT"/>
    <property type="match status" value="1"/>
</dbReference>
<keyword evidence="13" id="KW-1185">Reference proteome</keyword>
<dbReference type="OMA" id="TNMIQML"/>
<evidence type="ECO:0000256" key="5">
    <source>
        <dbReference type="ARBA" id="ARBA00022692"/>
    </source>
</evidence>
<name>A0A914AYG6_PATMI</name>
<evidence type="ECO:0000256" key="11">
    <source>
        <dbReference type="SAM" id="Phobius"/>
    </source>
</evidence>
<feature type="transmembrane region" description="Helical" evidence="11">
    <location>
        <begin position="34"/>
        <end position="55"/>
    </location>
</feature>
<evidence type="ECO:0000256" key="2">
    <source>
        <dbReference type="ARBA" id="ARBA00005074"/>
    </source>
</evidence>
<evidence type="ECO:0000256" key="4">
    <source>
        <dbReference type="ARBA" id="ARBA00022679"/>
    </source>
</evidence>
<feature type="transmembrane region" description="Helical" evidence="11">
    <location>
        <begin position="365"/>
        <end position="387"/>
    </location>
</feature>
<evidence type="ECO:0000256" key="6">
    <source>
        <dbReference type="ARBA" id="ARBA00022989"/>
    </source>
</evidence>
<evidence type="ECO:0000313" key="13">
    <source>
        <dbReference type="Proteomes" id="UP000887568"/>
    </source>
</evidence>
<evidence type="ECO:0000256" key="10">
    <source>
        <dbReference type="ARBA" id="ARBA00093678"/>
    </source>
</evidence>
<reference evidence="12" key="1">
    <citation type="submission" date="2022-11" db="UniProtKB">
        <authorList>
            <consortium name="EnsemblMetazoa"/>
        </authorList>
    </citation>
    <scope>IDENTIFICATION</scope>
</reference>
<evidence type="ECO:0000256" key="9">
    <source>
        <dbReference type="ARBA" id="ARBA00025707"/>
    </source>
</evidence>
<dbReference type="GO" id="GO:0016020">
    <property type="term" value="C:membrane"/>
    <property type="evidence" value="ECO:0007669"/>
    <property type="project" value="UniProtKB-SubCell"/>
</dbReference>
<keyword evidence="4" id="KW-0808">Transferase</keyword>
<dbReference type="EnsemblMetazoa" id="XM_038212641.1">
    <property type="protein sequence ID" value="XP_038068569.1"/>
    <property type="gene ID" value="LOC119737966"/>
</dbReference>
<sequence length="458" mass="53192">MSPTEYIYLCMLLISLGLGHVVKHSRNALQKQLLSTFVGVSMVIGLCGWQAYHSLFTTVVASVIVSFIDPRKCHIWSFAFCFSYLTFFRAGHFFGLAAPTAFSNVVQLLLTLKLVGVAFEVHDSHEIETKQKNATSDQQIQGSAKSRYVAVIQKPGVLDVFQYAFCFIGIITGPYYKYKTYYDMIHCENSQDIPSIEPMVDRLKTLVPVGLLFLIMSHYLSIDYAKSDEFYTHGYWYRTLYMIPMFMLFRLRMYSAWILSECVCMSATLGAYPVSLKPKVGLGPSVNPDEINSSDKQVEYNYETIHNIDWYQCDFTPTFRDGMRNWNMSVQWWLKNYVFFRFPVKAWSTSVTMLVSSYWHGIHPGYFLSFLTVPIVLVAEDAMMRAFRTDANAHWYDKLNWFFRMRAFEYLAMGFLLLGFWSTMRYWASTLFIVHVVTFVFIAIGYAFKPKKQNVKRE</sequence>
<evidence type="ECO:0000256" key="1">
    <source>
        <dbReference type="ARBA" id="ARBA00004141"/>
    </source>
</evidence>